<feature type="compositionally biased region" description="Polar residues" evidence="8">
    <location>
        <begin position="61"/>
        <end position="70"/>
    </location>
</feature>
<feature type="domain" description="FYVE-type" evidence="9">
    <location>
        <begin position="223"/>
        <end position="303"/>
    </location>
</feature>
<evidence type="ECO:0000313" key="11">
    <source>
        <dbReference type="Proteomes" id="UP000187013"/>
    </source>
</evidence>
<dbReference type="EMBL" id="BDGX01000037">
    <property type="protein sequence ID" value="GAV53952.1"/>
    <property type="molecule type" value="Genomic_DNA"/>
</dbReference>
<dbReference type="CDD" id="cd15761">
    <property type="entry name" value="FYVE1_Vac1p_like"/>
    <property type="match status" value="1"/>
</dbReference>
<keyword evidence="2" id="KW-0227">DNA damage</keyword>
<dbReference type="SMART" id="SM00064">
    <property type="entry name" value="FYVE"/>
    <property type="match status" value="2"/>
</dbReference>
<protein>
    <recommendedName>
        <fullName evidence="9">FYVE-type domain-containing protein</fullName>
    </recommendedName>
</protein>
<evidence type="ECO:0000256" key="2">
    <source>
        <dbReference type="ARBA" id="ARBA00022763"/>
    </source>
</evidence>
<evidence type="ECO:0000313" key="10">
    <source>
        <dbReference type="EMBL" id="GAV53952.1"/>
    </source>
</evidence>
<dbReference type="GO" id="GO:0032266">
    <property type="term" value="F:phosphatidylinositol-3-phosphate binding"/>
    <property type="evidence" value="ECO:0007669"/>
    <property type="project" value="UniProtKB-ARBA"/>
</dbReference>
<keyword evidence="3 6" id="KW-0863">Zinc-finger</keyword>
<dbReference type="GO" id="GO:0006281">
    <property type="term" value="P:DNA repair"/>
    <property type="evidence" value="ECO:0007669"/>
    <property type="project" value="UniProtKB-KW"/>
</dbReference>
<evidence type="ECO:0000256" key="4">
    <source>
        <dbReference type="ARBA" id="ARBA00022833"/>
    </source>
</evidence>
<dbReference type="SMART" id="SM00734">
    <property type="entry name" value="ZnF_Rad18"/>
    <property type="match status" value="1"/>
</dbReference>
<dbReference type="GO" id="GO:0008270">
    <property type="term" value="F:zinc ion binding"/>
    <property type="evidence" value="ECO:0007669"/>
    <property type="project" value="UniProtKB-KW"/>
</dbReference>
<dbReference type="Proteomes" id="UP000187013">
    <property type="component" value="Unassembled WGS sequence"/>
</dbReference>
<dbReference type="InterPro" id="IPR013087">
    <property type="entry name" value="Znf_C2H2_type"/>
</dbReference>
<organism evidence="10 11">
    <name type="scientific">Zygosaccharomyces rouxii</name>
    <dbReference type="NCBI Taxonomy" id="4956"/>
    <lineage>
        <taxon>Eukaryota</taxon>
        <taxon>Fungi</taxon>
        <taxon>Dikarya</taxon>
        <taxon>Ascomycota</taxon>
        <taxon>Saccharomycotina</taxon>
        <taxon>Saccharomycetes</taxon>
        <taxon>Saccharomycetales</taxon>
        <taxon>Saccharomycetaceae</taxon>
        <taxon>Zygosaccharomyces</taxon>
    </lineage>
</organism>
<keyword evidence="5" id="KW-0234">DNA repair</keyword>
<dbReference type="Pfam" id="PF11464">
    <property type="entry name" value="Rbsn"/>
    <property type="match status" value="1"/>
</dbReference>
<keyword evidence="4" id="KW-0862">Zinc</keyword>
<dbReference type="Pfam" id="PF01363">
    <property type="entry name" value="FYVE"/>
    <property type="match status" value="1"/>
</dbReference>
<dbReference type="OrthoDB" id="166134at2759"/>
<dbReference type="InterPro" id="IPR000306">
    <property type="entry name" value="Znf_FYVE"/>
</dbReference>
<evidence type="ECO:0000256" key="5">
    <source>
        <dbReference type="ARBA" id="ARBA00023204"/>
    </source>
</evidence>
<evidence type="ECO:0000259" key="9">
    <source>
        <dbReference type="PROSITE" id="PS50178"/>
    </source>
</evidence>
<comment type="caution">
    <text evidence="10">The sequence shown here is derived from an EMBL/GenBank/DDBJ whole genome shotgun (WGS) entry which is preliminary data.</text>
</comment>
<keyword evidence="7" id="KW-0175">Coiled coil</keyword>
<evidence type="ECO:0000256" key="1">
    <source>
        <dbReference type="ARBA" id="ARBA00022723"/>
    </source>
</evidence>
<dbReference type="PROSITE" id="PS00028">
    <property type="entry name" value="ZINC_FINGER_C2H2_1"/>
    <property type="match status" value="1"/>
</dbReference>
<dbReference type="InterPro" id="IPR011011">
    <property type="entry name" value="Znf_FYVE_PHD"/>
</dbReference>
<dbReference type="InterPro" id="IPR013083">
    <property type="entry name" value="Znf_RING/FYVE/PHD"/>
</dbReference>
<evidence type="ECO:0000256" key="6">
    <source>
        <dbReference type="PROSITE-ProRule" id="PRU00091"/>
    </source>
</evidence>
<dbReference type="InterPro" id="IPR017455">
    <property type="entry name" value="Znf_FYVE-rel"/>
</dbReference>
<dbReference type="PANTHER" id="PTHR13510:SF44">
    <property type="entry name" value="RABENOSYN-5"/>
    <property type="match status" value="1"/>
</dbReference>
<proteinExistence type="predicted"/>
<evidence type="ECO:0000256" key="8">
    <source>
        <dbReference type="SAM" id="MobiDB-lite"/>
    </source>
</evidence>
<evidence type="ECO:0000256" key="7">
    <source>
        <dbReference type="SAM" id="Coils"/>
    </source>
</evidence>
<dbReference type="GO" id="GO:0003677">
    <property type="term" value="F:DNA binding"/>
    <property type="evidence" value="ECO:0007669"/>
    <property type="project" value="InterPro"/>
</dbReference>
<reference evidence="10 11" key="1">
    <citation type="submission" date="2016-08" db="EMBL/GenBank/DDBJ databases">
        <title>Draft genome sequence of allopolyploid Zygosaccharomyces rouxii.</title>
        <authorList>
            <person name="Watanabe J."/>
            <person name="Uehara K."/>
            <person name="Mogi Y."/>
            <person name="Tsukioka Y."/>
        </authorList>
    </citation>
    <scope>NUCLEOTIDE SEQUENCE [LARGE SCALE GENOMIC DNA]</scope>
    <source>
        <strain evidence="10 11">NBRC 110957</strain>
    </source>
</reference>
<dbReference type="InterPro" id="IPR036531">
    <property type="entry name" value="Rbsn_Rab-bd_sf"/>
</dbReference>
<dbReference type="PANTHER" id="PTHR13510">
    <property type="entry name" value="FYVE-FINGER-CONTAINING RAB5 EFFECTOR PROTEIN RABENOSYN-5-RELATED"/>
    <property type="match status" value="1"/>
</dbReference>
<dbReference type="InterPro" id="IPR006642">
    <property type="entry name" value="Rad18_UBZ4"/>
</dbReference>
<feature type="coiled-coil region" evidence="7">
    <location>
        <begin position="449"/>
        <end position="509"/>
    </location>
</feature>
<dbReference type="Gene3D" id="3.30.40.10">
    <property type="entry name" value="Zinc/RING finger domain, C3HC4 (zinc finger)"/>
    <property type="match status" value="2"/>
</dbReference>
<dbReference type="GO" id="GO:0098588">
    <property type="term" value="C:bounding membrane of organelle"/>
    <property type="evidence" value="ECO:0007669"/>
    <property type="project" value="UniProtKB-ARBA"/>
</dbReference>
<dbReference type="Gene3D" id="4.10.860.20">
    <property type="entry name" value="Rabenosyn, Rab binding domain"/>
    <property type="match status" value="1"/>
</dbReference>
<feature type="region of interest" description="Disordered" evidence="8">
    <location>
        <begin position="48"/>
        <end position="70"/>
    </location>
</feature>
<dbReference type="InterPro" id="IPR021565">
    <property type="entry name" value="Rbsn_Rab-bd"/>
</dbReference>
<accession>A0A1Q3AE45</accession>
<gene>
    <name evidence="10" type="ORF">ZYGR_0AK04540</name>
</gene>
<name>A0A1Q3AE45_ZYGRO</name>
<keyword evidence="1" id="KW-0479">Metal-binding</keyword>
<dbReference type="SUPFAM" id="SSF57903">
    <property type="entry name" value="FYVE/PHD zinc finger"/>
    <property type="match status" value="2"/>
</dbReference>
<evidence type="ECO:0000256" key="3">
    <source>
        <dbReference type="ARBA" id="ARBA00022771"/>
    </source>
</evidence>
<sequence length="516" mass="58918">MTEEGVLNNNSERQQSAQISNISCPVCGKSVKGLTKLNDHLDVDHGFDNGSSELHKRNGKSTKTTKPQQIVKTHWQRPDSQGRAVCQECGVSSKKSNAFINCRKCGLIYCNLHCKNIIKLNVDARYDPLHGKWYACCHRCFSERPGYNDYGSLVDKTDTFIRLRETKNEDRRLRLLQLENRLIRLVNGIAIIHAKCKSSILMSFTMRNEASELERTVTPWKNDRGVLDCSVCFKPFGLTFWKHHCRLCGNIVCSRDETGCSSEISLRHLVNAAKDLPYQQKVSDLVEIDHSIRLCYKCIKSLYGERKFKKDIQKPKPQLLSLCESLESTSKVITDTISQMEKFMIRMDGSKVADQIPKEEDMTESKKLRTKLLRSVAMYNNLARQASRITPANVTEAKIKKSVQVASSTFINEKILSLKRVPGMMDDSPRTNSPIREPDKVQSTNLLFNNLTISEVKRYREELMVLKEQKFLVESMIEEAKKQRKFDEVATLSTNLNELSTQITKTQDNLGDQGFT</sequence>
<dbReference type="CDD" id="cd15737">
    <property type="entry name" value="FYVE2_Vac1p_like"/>
    <property type="match status" value="1"/>
</dbReference>
<dbReference type="SUPFAM" id="SSF140125">
    <property type="entry name" value="Rabenosyn-5 Rab-binding domain-like"/>
    <property type="match status" value="1"/>
</dbReference>
<dbReference type="AlphaFoldDB" id="A0A1Q3AE45"/>
<dbReference type="InterPro" id="IPR052727">
    <property type="entry name" value="Rab4/Rab5_effector"/>
</dbReference>
<dbReference type="PROSITE" id="PS50178">
    <property type="entry name" value="ZF_FYVE"/>
    <property type="match status" value="1"/>
</dbReference>